<dbReference type="EMBL" id="WOAD01000049">
    <property type="protein sequence ID" value="MUI39262.1"/>
    <property type="molecule type" value="Genomic_DNA"/>
</dbReference>
<reference evidence="1 2" key="1">
    <citation type="submission" date="2019-11" db="EMBL/GenBank/DDBJ databases">
        <title>Genomes of ocular Pseudomonas aeruginosa isolates.</title>
        <authorList>
            <person name="Khan M."/>
            <person name="Rice S.A."/>
            <person name="Willcox M.D.P."/>
            <person name="Stapleton F."/>
        </authorList>
    </citation>
    <scope>NUCLEOTIDE SEQUENCE [LARGE SCALE GENOMIC DNA]</scope>
    <source>
        <strain evidence="1 2">PA221</strain>
    </source>
</reference>
<organism evidence="1 2">
    <name type="scientific">Pseudomonas aeruginosa</name>
    <dbReference type="NCBI Taxonomy" id="287"/>
    <lineage>
        <taxon>Bacteria</taxon>
        <taxon>Pseudomonadati</taxon>
        <taxon>Pseudomonadota</taxon>
        <taxon>Gammaproteobacteria</taxon>
        <taxon>Pseudomonadales</taxon>
        <taxon>Pseudomonadaceae</taxon>
        <taxon>Pseudomonas</taxon>
    </lineage>
</organism>
<dbReference type="RefSeq" id="WP_019486654.1">
    <property type="nucleotide sequence ID" value="NZ_CP039293.1"/>
</dbReference>
<evidence type="ECO:0000313" key="2">
    <source>
        <dbReference type="Proteomes" id="UP000433532"/>
    </source>
</evidence>
<protein>
    <submittedName>
        <fullName evidence="1">Uncharacterized protein</fullName>
    </submittedName>
</protein>
<name>A0A844NUK6_PSEAI</name>
<dbReference type="AlphaFoldDB" id="A0A844NUK6"/>
<evidence type="ECO:0000313" key="1">
    <source>
        <dbReference type="EMBL" id="MUI39262.1"/>
    </source>
</evidence>
<comment type="caution">
    <text evidence="1">The sequence shown here is derived from an EMBL/GenBank/DDBJ whole genome shotgun (WGS) entry which is preliminary data.</text>
</comment>
<sequence length="71" mass="7617">MPFVVIPQPFPTSPLQTQFDTEDEANARAQAMVEASPKQPVYVAELRTLYQGSVTVSASPAVSQPKGPEQG</sequence>
<gene>
    <name evidence="1" type="ORF">GNQ48_30170</name>
</gene>
<dbReference type="Proteomes" id="UP000433532">
    <property type="component" value="Unassembled WGS sequence"/>
</dbReference>
<accession>A0A844NUK6</accession>
<proteinExistence type="predicted"/>